<proteinExistence type="predicted"/>
<keyword evidence="1" id="KW-0812">Transmembrane</keyword>
<dbReference type="Gene3D" id="2.60.40.10">
    <property type="entry name" value="Immunoglobulins"/>
    <property type="match status" value="1"/>
</dbReference>
<organism evidence="2 3">
    <name type="scientific">Cellulomonas composti</name>
    <dbReference type="NCBI Taxonomy" id="266130"/>
    <lineage>
        <taxon>Bacteria</taxon>
        <taxon>Bacillati</taxon>
        <taxon>Actinomycetota</taxon>
        <taxon>Actinomycetes</taxon>
        <taxon>Micrococcales</taxon>
        <taxon>Cellulomonadaceae</taxon>
        <taxon>Cellulomonas</taxon>
    </lineage>
</organism>
<name>A0A511JD28_9CELL</name>
<evidence type="ECO:0000256" key="1">
    <source>
        <dbReference type="SAM" id="Phobius"/>
    </source>
</evidence>
<keyword evidence="1" id="KW-1133">Transmembrane helix</keyword>
<comment type="caution">
    <text evidence="2">The sequence shown here is derived from an EMBL/GenBank/DDBJ whole genome shotgun (WGS) entry which is preliminary data.</text>
</comment>
<dbReference type="GO" id="GO:0005975">
    <property type="term" value="P:carbohydrate metabolic process"/>
    <property type="evidence" value="ECO:0007669"/>
    <property type="project" value="UniProtKB-ARBA"/>
</dbReference>
<sequence length="191" mass="18967">MTTPDSRRDLRARPARRRGTVLKLVLASGALLGIGAAATSAAWTNSAFFTSTASSGSVDLKACSSANPAATTPTWTCAAADTSGTAHAILSSSAFALMVPGNTYTTTVRIQNDGNVPLSVTSTITALAQPLTGTAPNATLGVSPAGPITLAAGASQNLTVTVTTPANWDVSHANQTSSAALQVAAVGSTVP</sequence>
<dbReference type="EMBL" id="BJWG01000012">
    <property type="protein sequence ID" value="GEL95874.1"/>
    <property type="molecule type" value="Genomic_DNA"/>
</dbReference>
<evidence type="ECO:0000313" key="2">
    <source>
        <dbReference type="EMBL" id="GEL95874.1"/>
    </source>
</evidence>
<evidence type="ECO:0000313" key="3">
    <source>
        <dbReference type="Proteomes" id="UP000321720"/>
    </source>
</evidence>
<dbReference type="AlphaFoldDB" id="A0A511JD28"/>
<dbReference type="InterPro" id="IPR013783">
    <property type="entry name" value="Ig-like_fold"/>
</dbReference>
<dbReference type="RefSeq" id="WP_146843509.1">
    <property type="nucleotide sequence ID" value="NZ_BJWG01000012.1"/>
</dbReference>
<reference evidence="2 3" key="1">
    <citation type="submission" date="2019-07" db="EMBL/GenBank/DDBJ databases">
        <title>Whole genome shotgun sequence of Cellulomonas composti NBRC 100758.</title>
        <authorList>
            <person name="Hosoyama A."/>
            <person name="Uohara A."/>
            <person name="Ohji S."/>
            <person name="Ichikawa N."/>
        </authorList>
    </citation>
    <scope>NUCLEOTIDE SEQUENCE [LARGE SCALE GENOMIC DNA]</scope>
    <source>
        <strain evidence="2 3">NBRC 100758</strain>
    </source>
</reference>
<accession>A0A511JD28</accession>
<feature type="transmembrane region" description="Helical" evidence="1">
    <location>
        <begin position="21"/>
        <end position="43"/>
    </location>
</feature>
<gene>
    <name evidence="2" type="ORF">CCO02nite_25320</name>
</gene>
<keyword evidence="3" id="KW-1185">Reference proteome</keyword>
<protein>
    <submittedName>
        <fullName evidence="2">Uncharacterized protein</fullName>
    </submittedName>
</protein>
<keyword evidence="1" id="KW-0472">Membrane</keyword>
<dbReference type="Proteomes" id="UP000321720">
    <property type="component" value="Unassembled WGS sequence"/>
</dbReference>